<accession>A0AA38LV04</accession>
<keyword evidence="3" id="KW-1185">Reference proteome</keyword>
<dbReference type="RefSeq" id="XP_052947514.1">
    <property type="nucleotide sequence ID" value="XM_053092546.1"/>
</dbReference>
<evidence type="ECO:0000313" key="2">
    <source>
        <dbReference type="EMBL" id="KAI9637737.1"/>
    </source>
</evidence>
<gene>
    <name evidence="2" type="ORF">MKK02DRAFT_43669</name>
</gene>
<proteinExistence type="predicted"/>
<sequence length="564" mass="65236">MPRPSISEQLARELERRDRQPPEVPTFGPRHFTEDRLPASSRWGWRHHFAHKDQCHASPTAPPQALHHGACPRDIVAGGRAAREVYLTPELRARVFGYIDSKATLAGMLRLEKAATASVAAELYREIHVSLVSKMSRRDGPRRVIYCDSVLVLDRSPRPSITDPDREPRIKWDAKVESTPRFDPKTLLKDSLLGGRTREHDDSYIVHLRPDGKIIVDLESHVELVMFGRRLPKRDAPSAGKSLMETPSWPGTGIELGRHTLAIELVERTYRSHHGSYAESEGRIEEWRTWLFRNPDLDRRVTRISYGVYKCRLRPSLNEALVHLQQRQAGGCEPMKSFELEPEEDKEISAESVQELAIALGPDLRELRITEPFVRDYDDLEIAMDIFDEYLPKLAMDIFDEYLPKLAKLGIVFDYINYDDECVAENHSSPLFGVRNLRSLSISPEPNGWHNDPITIKAPTLRRIRHSLSQLGGKHTVFAWTVYKSIKAMKGFSDSVIEFRPEMDPPEWYDECAREIGDREECVMRYRFWEEREAVRREREWRRREAEYAARLRYEEEPLIAIAG</sequence>
<dbReference type="GeneID" id="77731751"/>
<dbReference type="AlphaFoldDB" id="A0AA38LV04"/>
<evidence type="ECO:0000256" key="1">
    <source>
        <dbReference type="SAM" id="MobiDB-lite"/>
    </source>
</evidence>
<reference evidence="2" key="1">
    <citation type="journal article" date="2022" name="G3 (Bethesda)">
        <title>High quality genome of the basidiomycete yeast Dioszegia hungarica PDD-24b-2 isolated from cloud water.</title>
        <authorList>
            <person name="Jarrige D."/>
            <person name="Haridas S."/>
            <person name="Bleykasten-Grosshans C."/>
            <person name="Joly M."/>
            <person name="Nadalig T."/>
            <person name="Sancelme M."/>
            <person name="Vuilleumier S."/>
            <person name="Grigoriev I.V."/>
            <person name="Amato P."/>
            <person name="Bringel F."/>
        </authorList>
    </citation>
    <scope>NUCLEOTIDE SEQUENCE</scope>
    <source>
        <strain evidence="2">PDD-24b-2</strain>
    </source>
</reference>
<feature type="compositionally biased region" description="Basic and acidic residues" evidence="1">
    <location>
        <begin position="10"/>
        <end position="21"/>
    </location>
</feature>
<dbReference type="EMBL" id="JAKWFO010000004">
    <property type="protein sequence ID" value="KAI9637737.1"/>
    <property type="molecule type" value="Genomic_DNA"/>
</dbReference>
<dbReference type="Proteomes" id="UP001164286">
    <property type="component" value="Unassembled WGS sequence"/>
</dbReference>
<protein>
    <submittedName>
        <fullName evidence="2">Uncharacterized protein</fullName>
    </submittedName>
</protein>
<name>A0AA38LV04_9TREE</name>
<evidence type="ECO:0000313" key="3">
    <source>
        <dbReference type="Proteomes" id="UP001164286"/>
    </source>
</evidence>
<comment type="caution">
    <text evidence="2">The sequence shown here is derived from an EMBL/GenBank/DDBJ whole genome shotgun (WGS) entry which is preliminary data.</text>
</comment>
<organism evidence="2 3">
    <name type="scientific">Dioszegia hungarica</name>
    <dbReference type="NCBI Taxonomy" id="4972"/>
    <lineage>
        <taxon>Eukaryota</taxon>
        <taxon>Fungi</taxon>
        <taxon>Dikarya</taxon>
        <taxon>Basidiomycota</taxon>
        <taxon>Agaricomycotina</taxon>
        <taxon>Tremellomycetes</taxon>
        <taxon>Tremellales</taxon>
        <taxon>Bulleribasidiaceae</taxon>
        <taxon>Dioszegia</taxon>
    </lineage>
</organism>
<feature type="region of interest" description="Disordered" evidence="1">
    <location>
        <begin position="1"/>
        <end position="35"/>
    </location>
</feature>